<feature type="domain" description="Type VI secretion system component TssM1 N-terminal" evidence="2">
    <location>
        <begin position="151"/>
        <end position="447"/>
    </location>
</feature>
<dbReference type="EMBL" id="JAAGOH010000008">
    <property type="protein sequence ID" value="NDY91351.1"/>
    <property type="molecule type" value="Genomic_DNA"/>
</dbReference>
<proteinExistence type="predicted"/>
<reference evidence="3 4" key="1">
    <citation type="submission" date="2020-02" db="EMBL/GenBank/DDBJ databases">
        <title>Ideonella bacterium strain TBM-1.</title>
        <authorList>
            <person name="Chen W.-M."/>
        </authorList>
    </citation>
    <scope>NUCLEOTIDE SEQUENCE [LARGE SCALE GENOMIC DNA]</scope>
    <source>
        <strain evidence="3 4">TBM-1</strain>
    </source>
</reference>
<name>A0A7C9PHF7_9BURK</name>
<evidence type="ECO:0000256" key="1">
    <source>
        <dbReference type="SAM" id="MobiDB-lite"/>
    </source>
</evidence>
<sequence length="1401" mass="151104">MFLSDHLVLASLGLLILLVLAVLALVLRAATRSQDARAPAGRRAAPRLQAEGLRQSFRQAVELVESSLAPRAQRYQLPWVLVLDEGDDGSEGGQVLPLAEAGVACALGSDAAARVATPGLAWHFFDKGLVVDVQGAALGEPDRPGAAGEAQADRTWDDFLGLCRDYRPERPFDALVVTVPAALLLDPHPEARQALVRMARRAHRRLWLAQNRFAMRFALYVVVSGTERVPGFGAYARALPDMLRRCMLGWSSPYDLATGYRPEWVAEALGHVRRTVADSCAERFAQPGPPLPPEDATPLVLLPSRLAGLQPALQLYLDELMRPSAYHEPFILRGLYLTADAGLAAAAALEAQAWDQTPPAAALADPSVRTGWDRDDAEATEGAAPPPRLAAPPAPPALDADLDDAPLRQPVFLRDLFEQKIFQELGLTRPSGTQQLTRPLMHRGLRWGAWGLTGAWALGLGLGSVVLHQQTGVLQGVLTQLQADLDTQARASRQGQPLPPDWQRQRTLALLQLMEQMDQRRLWSVFMPGSWPVVEGLPARVRQRLESAFADLAVVTLRSALYDQAAQLTGVPQDPATGELIAGAPCEPPRPTDLAATRPTLGLEDLPEFARLMDQIGASGQIDQAAAAMQRLLDPAAAADGQDLRLLVRTTLGVDLPGQPDHAAALFRSQRVRSAGFTLNGLQLALHCGVQRRAAELWQRGLVRNDLLALRTRLGEQLAQRLEPADDEQAADRVDAWRTLLETLRTADLLLQRGGGQWLLQDGLRPGAAWEQLLARTAAQGLLGPAAAQQLREQGDTGLRQLQAQLAALEAQPLAGGVVWDATQARWVLEPSLAGLRDALAQLYALPLMASGAPRELSEGPSGLLAWDTARLDLALAGADLRKRLQTELVPKAPAELREALAGLIDQQVAVQVLDHLALARVPGGRPGGEGPTEAERQRLVRLQALLTELGAAAQADTLQGLMASDASSRLRRLDEALQRAELFTPAGRGFSAWTGDKGPAYAAFGQADAGALAAYLGQQRARLEALDQAAAPLLQALGSRSNSLAERWGALHQDLERYRLKNPNSSLLQLENWLLGLAEVDVDNCTQRTALRPASLSRGHDLAAERQLQLASALAQRCGELRAVAQREALARFGTLFNQQAAGRPPFAAPGWGPEAPAMELDELAALLPAWDQAARAWREAGQDPRQPQALALRRFAEQMDRTRAWLAPLLPADETTPAALDLAVEFRAHVAGELAGSHVIDWALEVGPQRLGWREPPRALRWSPGMPIALVLRLAKDGPLRPQPTAGGAQGPGTPGQPPQSVEGRTVIQRYADPWALLSWIQRHREPEPSGKGDARSLLLKVEIPLALVEGATAAPADGPGRARVFFRLTVSPPGKRQPLVWPGAFPQRAPEGLPLSPT</sequence>
<feature type="region of interest" description="Disordered" evidence="1">
    <location>
        <begin position="1379"/>
        <end position="1401"/>
    </location>
</feature>
<dbReference type="Proteomes" id="UP000484255">
    <property type="component" value="Unassembled WGS sequence"/>
</dbReference>
<dbReference type="InterPro" id="IPR025743">
    <property type="entry name" value="TssM1_N"/>
</dbReference>
<evidence type="ECO:0000313" key="4">
    <source>
        <dbReference type="Proteomes" id="UP000484255"/>
    </source>
</evidence>
<gene>
    <name evidence="3" type="ORF">G3A44_09125</name>
</gene>
<comment type="caution">
    <text evidence="3">The sequence shown here is derived from an EMBL/GenBank/DDBJ whole genome shotgun (WGS) entry which is preliminary data.</text>
</comment>
<organism evidence="3 4">
    <name type="scientific">Ideonella livida</name>
    <dbReference type="NCBI Taxonomy" id="2707176"/>
    <lineage>
        <taxon>Bacteria</taxon>
        <taxon>Pseudomonadati</taxon>
        <taxon>Pseudomonadota</taxon>
        <taxon>Betaproteobacteria</taxon>
        <taxon>Burkholderiales</taxon>
        <taxon>Sphaerotilaceae</taxon>
        <taxon>Ideonella</taxon>
    </lineage>
</organism>
<evidence type="ECO:0000313" key="3">
    <source>
        <dbReference type="EMBL" id="NDY91351.1"/>
    </source>
</evidence>
<feature type="region of interest" description="Disordered" evidence="1">
    <location>
        <begin position="1281"/>
        <end position="1305"/>
    </location>
</feature>
<protein>
    <submittedName>
        <fullName evidence="3">Type VI secretion protein IcmF</fullName>
    </submittedName>
</protein>
<accession>A0A7C9PHF7</accession>
<feature type="compositionally biased region" description="Pro residues" evidence="1">
    <location>
        <begin position="384"/>
        <end position="396"/>
    </location>
</feature>
<dbReference type="RefSeq" id="WP_163457197.1">
    <property type="nucleotide sequence ID" value="NZ_JAAGOH010000008.1"/>
</dbReference>
<dbReference type="PANTHER" id="PTHR36153:SF1">
    <property type="entry name" value="TYPE VI SECRETION SYSTEM COMPONENT TSSM1"/>
    <property type="match status" value="1"/>
</dbReference>
<keyword evidence="4" id="KW-1185">Reference proteome</keyword>
<evidence type="ECO:0000259" key="2">
    <source>
        <dbReference type="Pfam" id="PF14331"/>
    </source>
</evidence>
<dbReference type="InterPro" id="IPR053156">
    <property type="entry name" value="T6SS_TssM-like"/>
</dbReference>
<dbReference type="PANTHER" id="PTHR36153">
    <property type="entry name" value="INNER MEMBRANE PROTEIN-RELATED"/>
    <property type="match status" value="1"/>
</dbReference>
<feature type="region of interest" description="Disordered" evidence="1">
    <location>
        <begin position="357"/>
        <end position="402"/>
    </location>
</feature>
<dbReference type="Pfam" id="PF14331">
    <property type="entry name" value="IcmF-related_N"/>
    <property type="match status" value="1"/>
</dbReference>